<evidence type="ECO:0000259" key="2">
    <source>
        <dbReference type="Pfam" id="PF13472"/>
    </source>
</evidence>
<dbReference type="FunFam" id="3.40.50.1110:FF:000002">
    <property type="entry name" value="isoamyl acetate-hydrolyzing esterase 1 homolog"/>
    <property type="match status" value="1"/>
</dbReference>
<organism evidence="3 4">
    <name type="scientific">Chara braunii</name>
    <name type="common">Braun's stonewort</name>
    <dbReference type="NCBI Taxonomy" id="69332"/>
    <lineage>
        <taxon>Eukaryota</taxon>
        <taxon>Viridiplantae</taxon>
        <taxon>Streptophyta</taxon>
        <taxon>Charophyceae</taxon>
        <taxon>Charales</taxon>
        <taxon>Characeae</taxon>
        <taxon>Chara</taxon>
    </lineage>
</organism>
<accession>A0A388LUK5</accession>
<name>A0A388LUK5_CHABU</name>
<protein>
    <recommendedName>
        <fullName evidence="2">SGNH hydrolase-type esterase domain-containing protein</fullName>
    </recommendedName>
</protein>
<dbReference type="Gene3D" id="3.40.50.1110">
    <property type="entry name" value="SGNH hydrolase"/>
    <property type="match status" value="1"/>
</dbReference>
<dbReference type="CDD" id="cd01838">
    <property type="entry name" value="Isoamyl_acetate_hydrolase_like"/>
    <property type="match status" value="1"/>
</dbReference>
<dbReference type="OMA" id="YGQDARK"/>
<gene>
    <name evidence="3" type="ORF">CBR_g40813</name>
</gene>
<dbReference type="PANTHER" id="PTHR14209">
    <property type="entry name" value="ISOAMYL ACETATE-HYDROLYZING ESTERASE 1"/>
    <property type="match status" value="1"/>
</dbReference>
<proteinExistence type="predicted"/>
<dbReference type="OrthoDB" id="671439at2759"/>
<dbReference type="GO" id="GO:0016787">
    <property type="term" value="F:hydrolase activity"/>
    <property type="evidence" value="ECO:0007669"/>
    <property type="project" value="UniProtKB-KW"/>
</dbReference>
<dbReference type="EMBL" id="BFEA01000543">
    <property type="protein sequence ID" value="GBG86000.1"/>
    <property type="molecule type" value="Genomic_DNA"/>
</dbReference>
<keyword evidence="4" id="KW-1185">Reference proteome</keyword>
<reference evidence="3 4" key="1">
    <citation type="journal article" date="2018" name="Cell">
        <title>The Chara Genome: Secondary Complexity and Implications for Plant Terrestrialization.</title>
        <authorList>
            <person name="Nishiyama T."/>
            <person name="Sakayama H."/>
            <person name="Vries J.D."/>
            <person name="Buschmann H."/>
            <person name="Saint-Marcoux D."/>
            <person name="Ullrich K.K."/>
            <person name="Haas F.B."/>
            <person name="Vanderstraeten L."/>
            <person name="Becker D."/>
            <person name="Lang D."/>
            <person name="Vosolsobe S."/>
            <person name="Rombauts S."/>
            <person name="Wilhelmsson P.K.I."/>
            <person name="Janitza P."/>
            <person name="Kern R."/>
            <person name="Heyl A."/>
            <person name="Rumpler F."/>
            <person name="Villalobos L.I.A.C."/>
            <person name="Clay J.M."/>
            <person name="Skokan R."/>
            <person name="Toyoda A."/>
            <person name="Suzuki Y."/>
            <person name="Kagoshima H."/>
            <person name="Schijlen E."/>
            <person name="Tajeshwar N."/>
            <person name="Catarino B."/>
            <person name="Hetherington A.J."/>
            <person name="Saltykova A."/>
            <person name="Bonnot C."/>
            <person name="Breuninger H."/>
            <person name="Symeonidi A."/>
            <person name="Radhakrishnan G.V."/>
            <person name="Van Nieuwerburgh F."/>
            <person name="Deforce D."/>
            <person name="Chang C."/>
            <person name="Karol K.G."/>
            <person name="Hedrich R."/>
            <person name="Ulvskov P."/>
            <person name="Glockner G."/>
            <person name="Delwiche C.F."/>
            <person name="Petrasek J."/>
            <person name="Van de Peer Y."/>
            <person name="Friml J."/>
            <person name="Beilby M."/>
            <person name="Dolan L."/>
            <person name="Kohara Y."/>
            <person name="Sugano S."/>
            <person name="Fujiyama A."/>
            <person name="Delaux P.-M."/>
            <person name="Quint M."/>
            <person name="TheiBen G."/>
            <person name="Hagemann M."/>
            <person name="Harholt J."/>
            <person name="Dunand C."/>
            <person name="Zachgo S."/>
            <person name="Langdale J."/>
            <person name="Maumus F."/>
            <person name="Straeten D.V.D."/>
            <person name="Gould S.B."/>
            <person name="Rensing S.A."/>
        </authorList>
    </citation>
    <scope>NUCLEOTIDE SEQUENCE [LARGE SCALE GENOMIC DNA]</scope>
    <source>
        <strain evidence="3 4">S276</strain>
    </source>
</reference>
<dbReference type="PANTHER" id="PTHR14209:SF19">
    <property type="entry name" value="ISOAMYL ACETATE-HYDROLYZING ESTERASE 1 HOMOLOG"/>
    <property type="match status" value="1"/>
</dbReference>
<dbReference type="InterPro" id="IPR036514">
    <property type="entry name" value="SGNH_hydro_sf"/>
</dbReference>
<evidence type="ECO:0000256" key="1">
    <source>
        <dbReference type="ARBA" id="ARBA00022801"/>
    </source>
</evidence>
<feature type="domain" description="SGNH hydrolase-type esterase" evidence="2">
    <location>
        <begin position="27"/>
        <end position="227"/>
    </location>
</feature>
<sequence length="281" mass="31501">MAESAAAADPREMSKRIISFPRPKIILFGDSLTEWAFQRTGWGALLADRYARKADVVNRGYSGYNTCWALHLLDKLFPKKDTSSPPPPLGPPQPREMVTVFFGANDAVVENGAAAKHHVPLEEYRQNLSTIVQHLQKVSKSTFVVLIAPPPVDSVAHLNHCRRELGTDLDDCGRSNESVGLYAEACVQVGREMGVPVIDLWKMMQEGGGDWKRYLCDGLHFSEEGNAFVFDALMRVVEEHGRSGEESLVAEEMPMDYPSFEDIDPITYAQMFAAWMEKHHY</sequence>
<dbReference type="Gramene" id="GBG86000">
    <property type="protein sequence ID" value="GBG86000"/>
    <property type="gene ID" value="CBR_g40813"/>
</dbReference>
<dbReference type="Proteomes" id="UP000265515">
    <property type="component" value="Unassembled WGS sequence"/>
</dbReference>
<dbReference type="SUPFAM" id="SSF52266">
    <property type="entry name" value="SGNH hydrolase"/>
    <property type="match status" value="1"/>
</dbReference>
<evidence type="ECO:0000313" key="4">
    <source>
        <dbReference type="Proteomes" id="UP000265515"/>
    </source>
</evidence>
<comment type="caution">
    <text evidence="3">The sequence shown here is derived from an EMBL/GenBank/DDBJ whole genome shotgun (WGS) entry which is preliminary data.</text>
</comment>
<keyword evidence="1" id="KW-0378">Hydrolase</keyword>
<evidence type="ECO:0000313" key="3">
    <source>
        <dbReference type="EMBL" id="GBG86000.1"/>
    </source>
</evidence>
<dbReference type="AlphaFoldDB" id="A0A388LUK5"/>
<dbReference type="STRING" id="69332.A0A388LUK5"/>
<dbReference type="Pfam" id="PF13472">
    <property type="entry name" value="Lipase_GDSL_2"/>
    <property type="match status" value="1"/>
</dbReference>
<dbReference type="InterPro" id="IPR045136">
    <property type="entry name" value="Iah1-like"/>
</dbReference>
<dbReference type="InterPro" id="IPR013830">
    <property type="entry name" value="SGNH_hydro"/>
</dbReference>